<organism evidence="2">
    <name type="scientific">Dichomitus squalens</name>
    <dbReference type="NCBI Taxonomy" id="114155"/>
    <lineage>
        <taxon>Eukaryota</taxon>
        <taxon>Fungi</taxon>
        <taxon>Dikarya</taxon>
        <taxon>Basidiomycota</taxon>
        <taxon>Agaricomycotina</taxon>
        <taxon>Agaricomycetes</taxon>
        <taxon>Polyporales</taxon>
        <taxon>Polyporaceae</taxon>
        <taxon>Dichomitus</taxon>
    </lineage>
</organism>
<reference evidence="2" key="1">
    <citation type="submission" date="2019-01" db="EMBL/GenBank/DDBJ databases">
        <title>Draft genome sequences of three monokaryotic isolates of the white-rot basidiomycete fungus Dichomitus squalens.</title>
        <authorList>
            <consortium name="DOE Joint Genome Institute"/>
            <person name="Lopez S.C."/>
            <person name="Andreopoulos B."/>
            <person name="Pangilinan J."/>
            <person name="Lipzen A."/>
            <person name="Riley R."/>
            <person name="Ahrendt S."/>
            <person name="Ng V."/>
            <person name="Barry K."/>
            <person name="Daum C."/>
            <person name="Grigoriev I.V."/>
            <person name="Hilden K.S."/>
            <person name="Makela M.R."/>
            <person name="de Vries R.P."/>
        </authorList>
    </citation>
    <scope>NUCLEOTIDE SEQUENCE [LARGE SCALE GENOMIC DNA]</scope>
    <source>
        <strain evidence="2">OM18370.1</strain>
    </source>
</reference>
<feature type="region of interest" description="Disordered" evidence="1">
    <location>
        <begin position="327"/>
        <end position="354"/>
    </location>
</feature>
<protein>
    <submittedName>
        <fullName evidence="2">Uncharacterized protein</fullName>
    </submittedName>
</protein>
<feature type="region of interest" description="Disordered" evidence="1">
    <location>
        <begin position="387"/>
        <end position="495"/>
    </location>
</feature>
<feature type="region of interest" description="Disordered" evidence="1">
    <location>
        <begin position="28"/>
        <end position="50"/>
    </location>
</feature>
<name>A0A4Q9MVM2_9APHY</name>
<evidence type="ECO:0000313" key="2">
    <source>
        <dbReference type="EMBL" id="TBU30702.1"/>
    </source>
</evidence>
<dbReference type="Proteomes" id="UP000292957">
    <property type="component" value="Unassembled WGS sequence"/>
</dbReference>
<gene>
    <name evidence="2" type="ORF">BD311DRAFT_658690</name>
</gene>
<proteinExistence type="predicted"/>
<feature type="compositionally biased region" description="Low complexity" evidence="1">
    <location>
        <begin position="442"/>
        <end position="480"/>
    </location>
</feature>
<feature type="compositionally biased region" description="Basic and acidic residues" evidence="1">
    <location>
        <begin position="341"/>
        <end position="354"/>
    </location>
</feature>
<feature type="compositionally biased region" description="Low complexity" evidence="1">
    <location>
        <begin position="582"/>
        <end position="600"/>
    </location>
</feature>
<feature type="compositionally biased region" description="Polar residues" evidence="1">
    <location>
        <begin position="409"/>
        <end position="419"/>
    </location>
</feature>
<sequence length="644" mass="70085">MHALQLLSPINEVEELSPYQTRFKYARYPGQRSPIGPRSPYSVQGTPVGSKPEVSMDDLWIYDCYMSEDTVSPEGYFRTPTTPLHNRSISLPATTANFVPPNNVPLIKEPNAAHRPPTLSVPPRPGRIFEQDSMDMGDEMTDITAYTGDLPDINTAVFSPADFPEYSPLEQEVLSIWEVVDQLAAAADAFSGLENTLSLANPEKLPPEMDEDTLFWFVEALNMFSSDCADVAAELMDFSEFVEALLFREQQNTLAPVRTLPRASFSERDMKEVLESAANLPREEVAEALAALEVEVPPSPMGARRPRDRPPSLKLSTSDAVLLHQRLPRSRDESVGAVGRFSEKQGEVSQGGKEEVLRKHRAYVIYGDETSVEDNWSAKSIVDYGADDFPFDENGQPRLSPLSPRPRPTSGQTTASRPLSSPVVLGGPSGARRPPSLTFTDSQSPRSSHSTSSSVSSLFSNLPRSSFATTPSPKSSSRPSFTFDKLDKPRFPTSSGNIKKVFTNIFKKKEKEGGFAFPEKEKEKESRLANIGSSLRPNLAIRGFGRRTAGTGSIDATLSALSLNGPSSGSQTILNSEPDPFAATPPSSAGMPPSSSAPEPQTALDGYSSMFNPLKAASRYPTQPLFGGAGEELTSDVDAPYIAY</sequence>
<accession>A0A4Q9MVM2</accession>
<feature type="compositionally biased region" description="Polar residues" evidence="1">
    <location>
        <begin position="566"/>
        <end position="575"/>
    </location>
</feature>
<dbReference type="OrthoDB" id="2742801at2759"/>
<feature type="region of interest" description="Disordered" evidence="1">
    <location>
        <begin position="566"/>
        <end position="608"/>
    </location>
</feature>
<dbReference type="EMBL" id="ML143404">
    <property type="protein sequence ID" value="TBU30702.1"/>
    <property type="molecule type" value="Genomic_DNA"/>
</dbReference>
<dbReference type="AlphaFoldDB" id="A0A4Q9MVM2"/>
<evidence type="ECO:0000256" key="1">
    <source>
        <dbReference type="SAM" id="MobiDB-lite"/>
    </source>
</evidence>